<dbReference type="SUPFAM" id="SSF56349">
    <property type="entry name" value="DNA breaking-rejoining enzymes"/>
    <property type="match status" value="1"/>
</dbReference>
<sequence>MVETSFYNRFTYPKTKEFWDTFDKTSEEYSSDSLNYITVKRDKVIFQLCYSYGLRIEEVLNLALIDCNFSSQPPESYGSIYIQNVNSRLIYPVFHEATEDVRKYLDIISTDNKLCNNKIFTTIKGNILSKHYMENRLRFYNSKLSLIQRIESINLFRQYYIADILRIKGLSQSFINNQIGNNITNNQVYLHLQPDKTCIGGRYV</sequence>
<evidence type="ECO:0000256" key="1">
    <source>
        <dbReference type="ARBA" id="ARBA00023172"/>
    </source>
</evidence>
<dbReference type="AlphaFoldDB" id="U4QZS4"/>
<dbReference type="InterPro" id="IPR011010">
    <property type="entry name" value="DNA_brk_join_enz"/>
</dbReference>
<comment type="caution">
    <text evidence="3">The sequence shown here is derived from an EMBL/GenBank/DDBJ whole genome shotgun (WGS) entry which is preliminary data.</text>
</comment>
<dbReference type="GO" id="GO:0003677">
    <property type="term" value="F:DNA binding"/>
    <property type="evidence" value="ECO:0007669"/>
    <property type="project" value="InterPro"/>
</dbReference>
<evidence type="ECO:0000313" key="4">
    <source>
        <dbReference type="Proteomes" id="UP000016860"/>
    </source>
</evidence>
<dbReference type="RefSeq" id="WP_020816517.1">
    <property type="nucleotide sequence ID" value="NZ_ATAY01000082.1"/>
</dbReference>
<reference evidence="3 4" key="1">
    <citation type="journal article" date="2013" name="Genome Announc.">
        <title>Draft Genome Sequence of the Cellulolytic Bacterium Clostridium papyrosolvens C7 (ATCC 700395).</title>
        <authorList>
            <person name="Zepeda V."/>
            <person name="Dassa B."/>
            <person name="Borovok I."/>
            <person name="Lamed R."/>
            <person name="Bayer E.A."/>
            <person name="Cate J.H."/>
        </authorList>
    </citation>
    <scope>NUCLEOTIDE SEQUENCE [LARGE SCALE GENOMIC DNA]</scope>
    <source>
        <strain evidence="3 4">C7</strain>
    </source>
</reference>
<keyword evidence="1" id="KW-0233">DNA recombination</keyword>
<organism evidence="3 4">
    <name type="scientific">Ruminiclostridium papyrosolvens C7</name>
    <dbReference type="NCBI Taxonomy" id="1330534"/>
    <lineage>
        <taxon>Bacteria</taxon>
        <taxon>Bacillati</taxon>
        <taxon>Bacillota</taxon>
        <taxon>Clostridia</taxon>
        <taxon>Eubacteriales</taxon>
        <taxon>Oscillospiraceae</taxon>
        <taxon>Ruminiclostridium</taxon>
    </lineage>
</organism>
<dbReference type="Gene3D" id="1.10.443.10">
    <property type="entry name" value="Intergrase catalytic core"/>
    <property type="match status" value="1"/>
</dbReference>
<name>U4QZS4_9FIRM</name>
<dbReference type="GO" id="GO:0006310">
    <property type="term" value="P:DNA recombination"/>
    <property type="evidence" value="ECO:0007669"/>
    <property type="project" value="UniProtKB-KW"/>
</dbReference>
<proteinExistence type="predicted"/>
<dbReference type="OrthoDB" id="9766545at2"/>
<dbReference type="EMBL" id="ATAY01000082">
    <property type="protein sequence ID" value="EPR09962.1"/>
    <property type="molecule type" value="Genomic_DNA"/>
</dbReference>
<feature type="domain" description="Tyr recombinase" evidence="2">
    <location>
        <begin position="9"/>
        <end position="204"/>
    </location>
</feature>
<dbReference type="STRING" id="1330534.L323_15430"/>
<dbReference type="PATRIC" id="fig|1330534.3.peg.3055"/>
<gene>
    <name evidence="3" type="ORF">L323_15430</name>
</gene>
<protein>
    <recommendedName>
        <fullName evidence="2">Tyr recombinase domain-containing protein</fullName>
    </recommendedName>
</protein>
<evidence type="ECO:0000259" key="2">
    <source>
        <dbReference type="PROSITE" id="PS51898"/>
    </source>
</evidence>
<evidence type="ECO:0000313" key="3">
    <source>
        <dbReference type="EMBL" id="EPR09962.1"/>
    </source>
</evidence>
<accession>U4QZS4</accession>
<dbReference type="PROSITE" id="PS51898">
    <property type="entry name" value="TYR_RECOMBINASE"/>
    <property type="match status" value="1"/>
</dbReference>
<dbReference type="InterPro" id="IPR002104">
    <property type="entry name" value="Integrase_catalytic"/>
</dbReference>
<dbReference type="Proteomes" id="UP000016860">
    <property type="component" value="Unassembled WGS sequence"/>
</dbReference>
<dbReference type="InterPro" id="IPR013762">
    <property type="entry name" value="Integrase-like_cat_sf"/>
</dbReference>
<dbReference type="GO" id="GO:0015074">
    <property type="term" value="P:DNA integration"/>
    <property type="evidence" value="ECO:0007669"/>
    <property type="project" value="InterPro"/>
</dbReference>